<evidence type="ECO:0000313" key="3">
    <source>
        <dbReference type="Proteomes" id="UP000691718"/>
    </source>
</evidence>
<evidence type="ECO:0000256" key="1">
    <source>
        <dbReference type="SAM" id="MobiDB-lite"/>
    </source>
</evidence>
<sequence>MQDYLLRQLIEDQKMDEMEKGEQVAYLETKGHETERLRTESDVWIENDEMLNDKEKEEFGKQKIQEQMKELEKRDTEEQMKELETKGHEEENLRIERDEERTECGKTDDK</sequence>
<organism evidence="2 3">
    <name type="scientific">Parnassius apollo</name>
    <name type="common">Apollo butterfly</name>
    <name type="synonym">Papilio apollo</name>
    <dbReference type="NCBI Taxonomy" id="110799"/>
    <lineage>
        <taxon>Eukaryota</taxon>
        <taxon>Metazoa</taxon>
        <taxon>Ecdysozoa</taxon>
        <taxon>Arthropoda</taxon>
        <taxon>Hexapoda</taxon>
        <taxon>Insecta</taxon>
        <taxon>Pterygota</taxon>
        <taxon>Neoptera</taxon>
        <taxon>Endopterygota</taxon>
        <taxon>Lepidoptera</taxon>
        <taxon>Glossata</taxon>
        <taxon>Ditrysia</taxon>
        <taxon>Papilionoidea</taxon>
        <taxon>Papilionidae</taxon>
        <taxon>Parnassiinae</taxon>
        <taxon>Parnassini</taxon>
        <taxon>Parnassius</taxon>
        <taxon>Parnassius</taxon>
    </lineage>
</organism>
<protein>
    <submittedName>
        <fullName evidence="2">(apollo) hypothetical protein</fullName>
    </submittedName>
</protein>
<accession>A0A8S3Y7B3</accession>
<reference evidence="2" key="1">
    <citation type="submission" date="2021-04" db="EMBL/GenBank/DDBJ databases">
        <authorList>
            <person name="Tunstrom K."/>
        </authorList>
    </citation>
    <scope>NUCLEOTIDE SEQUENCE</scope>
</reference>
<feature type="region of interest" description="Disordered" evidence="1">
    <location>
        <begin position="71"/>
        <end position="110"/>
    </location>
</feature>
<name>A0A8S3Y7B3_PARAO</name>
<evidence type="ECO:0000313" key="2">
    <source>
        <dbReference type="EMBL" id="CAG5055904.1"/>
    </source>
</evidence>
<gene>
    <name evidence="2" type="ORF">PAPOLLO_LOCUS26556</name>
</gene>
<dbReference type="Proteomes" id="UP000691718">
    <property type="component" value="Unassembled WGS sequence"/>
</dbReference>
<proteinExistence type="predicted"/>
<dbReference type="AlphaFoldDB" id="A0A8S3Y7B3"/>
<dbReference type="EMBL" id="CAJQZP010001593">
    <property type="protein sequence ID" value="CAG5055904.1"/>
    <property type="molecule type" value="Genomic_DNA"/>
</dbReference>
<comment type="caution">
    <text evidence="2">The sequence shown here is derived from an EMBL/GenBank/DDBJ whole genome shotgun (WGS) entry which is preliminary data.</text>
</comment>
<keyword evidence="3" id="KW-1185">Reference proteome</keyword>